<proteinExistence type="predicted"/>
<feature type="region of interest" description="Disordered" evidence="1">
    <location>
        <begin position="145"/>
        <end position="208"/>
    </location>
</feature>
<keyword evidence="3" id="KW-1185">Reference proteome</keyword>
<evidence type="ECO:0000313" key="3">
    <source>
        <dbReference type="Proteomes" id="UP000053825"/>
    </source>
</evidence>
<dbReference type="EMBL" id="KQ414658">
    <property type="protein sequence ID" value="KOC65656.1"/>
    <property type="molecule type" value="Genomic_DNA"/>
</dbReference>
<sequence>MPNGLGVERSEDRCYRRISGDKEEGDLWSVLDRAVLFNRPARRARRRPSMPAGRAEGKIVSRAKGKIVSRAKGKIVSRAESKIVGIVAGRTEGNVAGRAEGKVAGRAEGKVAGRTEGKVVGRIERKIVGRVEGKIEKGKSFIPKSKSLKGISTSNKTGNCVYARKQDPQKLSVTREPTPTTKKPARNLKDKHPRKRTYANSMVQHEER</sequence>
<name>A0A0L7R4H3_9HYME</name>
<evidence type="ECO:0000313" key="2">
    <source>
        <dbReference type="EMBL" id="KOC65656.1"/>
    </source>
</evidence>
<reference evidence="2 3" key="1">
    <citation type="submission" date="2015-07" db="EMBL/GenBank/DDBJ databases">
        <title>The genome of Habropoda laboriosa.</title>
        <authorList>
            <person name="Pan H."/>
            <person name="Kapheim K."/>
        </authorList>
    </citation>
    <scope>NUCLEOTIDE SEQUENCE [LARGE SCALE GENOMIC DNA]</scope>
    <source>
        <strain evidence="2">0110345459</strain>
    </source>
</reference>
<accession>A0A0L7R4H3</accession>
<feature type="compositionally biased region" description="Polar residues" evidence="1">
    <location>
        <begin position="169"/>
        <end position="181"/>
    </location>
</feature>
<dbReference type="AlphaFoldDB" id="A0A0L7R4H3"/>
<dbReference type="Proteomes" id="UP000053825">
    <property type="component" value="Unassembled WGS sequence"/>
</dbReference>
<organism evidence="2 3">
    <name type="scientific">Habropoda laboriosa</name>
    <dbReference type="NCBI Taxonomy" id="597456"/>
    <lineage>
        <taxon>Eukaryota</taxon>
        <taxon>Metazoa</taxon>
        <taxon>Ecdysozoa</taxon>
        <taxon>Arthropoda</taxon>
        <taxon>Hexapoda</taxon>
        <taxon>Insecta</taxon>
        <taxon>Pterygota</taxon>
        <taxon>Neoptera</taxon>
        <taxon>Endopterygota</taxon>
        <taxon>Hymenoptera</taxon>
        <taxon>Apocrita</taxon>
        <taxon>Aculeata</taxon>
        <taxon>Apoidea</taxon>
        <taxon>Anthophila</taxon>
        <taxon>Apidae</taxon>
        <taxon>Habropoda</taxon>
    </lineage>
</organism>
<gene>
    <name evidence="2" type="ORF">WH47_00680</name>
</gene>
<feature type="compositionally biased region" description="Basic residues" evidence="1">
    <location>
        <begin position="183"/>
        <end position="197"/>
    </location>
</feature>
<evidence type="ECO:0000256" key="1">
    <source>
        <dbReference type="SAM" id="MobiDB-lite"/>
    </source>
</evidence>
<feature type="compositionally biased region" description="Polar residues" evidence="1">
    <location>
        <begin position="198"/>
        <end position="208"/>
    </location>
</feature>
<protein>
    <submittedName>
        <fullName evidence="2">Uncharacterized protein</fullName>
    </submittedName>
</protein>